<evidence type="ECO:0000256" key="2">
    <source>
        <dbReference type="ARBA" id="ARBA00004236"/>
    </source>
</evidence>
<evidence type="ECO:0000256" key="1">
    <source>
        <dbReference type="ARBA" id="ARBA00004123"/>
    </source>
</evidence>
<keyword evidence="15" id="KW-0206">Cytoskeleton</keyword>
<reference evidence="24 25" key="1">
    <citation type="submission" date="2020-02" db="EMBL/GenBank/DDBJ databases">
        <title>Esox lucius (northern pike) genome, fEsoLuc1, primary haplotype.</title>
        <authorList>
            <person name="Myers G."/>
            <person name="Karagic N."/>
            <person name="Meyer A."/>
            <person name="Pippel M."/>
            <person name="Reichard M."/>
            <person name="Winkler S."/>
            <person name="Tracey A."/>
            <person name="Sims Y."/>
            <person name="Howe K."/>
            <person name="Rhie A."/>
            <person name="Formenti G."/>
            <person name="Durbin R."/>
            <person name="Fedrigo O."/>
            <person name="Jarvis E.D."/>
        </authorList>
    </citation>
    <scope>NUCLEOTIDE SEQUENCE [LARGE SCALE GENOMIC DNA]</scope>
</reference>
<keyword evidence="18" id="KW-0131">Cell cycle</keyword>
<dbReference type="GO" id="GO:0003779">
    <property type="term" value="F:actin binding"/>
    <property type="evidence" value="ECO:0007669"/>
    <property type="project" value="UniProtKB-KW"/>
</dbReference>
<keyword evidence="23" id="KW-0732">Signal</keyword>
<keyword evidence="14" id="KW-0009">Actin-binding</keyword>
<comment type="subcellular location">
    <subcellularLocation>
        <location evidence="3">Cell junction</location>
        <location evidence="3">Focal adhesion</location>
    </subcellularLocation>
    <subcellularLocation>
        <location evidence="2">Cell membrane</location>
    </subcellularLocation>
    <subcellularLocation>
        <location evidence="4">Cell projection</location>
    </subcellularLocation>
    <subcellularLocation>
        <location evidence="5">Cytoplasm</location>
        <location evidence="5">Cytoskeleton</location>
        <location evidence="5">Stress fiber</location>
    </subcellularLocation>
    <subcellularLocation>
        <location evidence="1">Nucleus</location>
    </subcellularLocation>
    <subcellularLocation>
        <location evidence="19">Synapse</location>
    </subcellularLocation>
</comment>
<accession>A0AAY5KB00</accession>
<evidence type="ECO:0000256" key="13">
    <source>
        <dbReference type="ARBA" id="ARBA00023136"/>
    </source>
</evidence>
<feature type="chain" id="PRO_5044320992" description="Actin-associated protein FAM107A" evidence="23">
    <location>
        <begin position="20"/>
        <end position="241"/>
    </location>
</feature>
<keyword evidence="25" id="KW-1185">Reference proteome</keyword>
<evidence type="ECO:0000256" key="12">
    <source>
        <dbReference type="ARBA" id="ARBA00023054"/>
    </source>
</evidence>
<evidence type="ECO:0000256" key="18">
    <source>
        <dbReference type="ARBA" id="ARBA00023306"/>
    </source>
</evidence>
<keyword evidence="16" id="KW-0539">Nucleus</keyword>
<gene>
    <name evidence="24" type="primary">FAM107A</name>
</gene>
<protein>
    <recommendedName>
        <fullName evidence="20">Actin-associated protein FAM107A</fullName>
    </recommendedName>
</protein>
<evidence type="ECO:0000256" key="17">
    <source>
        <dbReference type="ARBA" id="ARBA00023273"/>
    </source>
</evidence>
<reference evidence="24" key="2">
    <citation type="submission" date="2025-08" db="UniProtKB">
        <authorList>
            <consortium name="Ensembl"/>
        </authorList>
    </citation>
    <scope>IDENTIFICATION</scope>
</reference>
<evidence type="ECO:0000256" key="4">
    <source>
        <dbReference type="ARBA" id="ARBA00004316"/>
    </source>
</evidence>
<dbReference type="GO" id="GO:0043005">
    <property type="term" value="C:neuron projection"/>
    <property type="evidence" value="ECO:0007669"/>
    <property type="project" value="TreeGrafter"/>
</dbReference>
<evidence type="ECO:0000256" key="20">
    <source>
        <dbReference type="ARBA" id="ARBA00040095"/>
    </source>
</evidence>
<evidence type="ECO:0000256" key="10">
    <source>
        <dbReference type="ARBA" id="ARBA00023016"/>
    </source>
</evidence>
<keyword evidence="10" id="KW-0346">Stress response</keyword>
<evidence type="ECO:0000256" key="3">
    <source>
        <dbReference type="ARBA" id="ARBA00004246"/>
    </source>
</evidence>
<dbReference type="GO" id="GO:0005925">
    <property type="term" value="C:focal adhesion"/>
    <property type="evidence" value="ECO:0007669"/>
    <property type="project" value="UniProtKB-SubCell"/>
</dbReference>
<dbReference type="PANTHER" id="PTHR16768:SF3">
    <property type="entry name" value="ACTIN-ASSOCIATED PROTEIN FAM107A"/>
    <property type="match status" value="1"/>
</dbReference>
<dbReference type="PANTHER" id="PTHR16768">
    <property type="entry name" value="DOWN REGULATED IN RENAL CARCINOMA 1/TU3A"/>
    <property type="match status" value="1"/>
</dbReference>
<evidence type="ECO:0000256" key="11">
    <source>
        <dbReference type="ARBA" id="ARBA00023018"/>
    </source>
</evidence>
<keyword evidence="6" id="KW-1003">Cell membrane</keyword>
<dbReference type="Proteomes" id="UP000265140">
    <property type="component" value="Chromosome 17"/>
</dbReference>
<evidence type="ECO:0000256" key="14">
    <source>
        <dbReference type="ARBA" id="ARBA00023203"/>
    </source>
</evidence>
<evidence type="ECO:0000256" key="22">
    <source>
        <dbReference type="SAM" id="MobiDB-lite"/>
    </source>
</evidence>
<sequence length="241" mass="27218">MHFLSLLPPLLCPLPGVVGGSAVLVDVQNKKTSRTVQAHLLTQLKAMGVTYGKKDIRRNKVDCPPASAHAGLLSNHDGEHGQGQGSEDLEEHRKSGGSTPELEGQNGNGSDLIIQPKKLLNPVRISRSHRELHKELKMTHKRNPCMEGKPELQRVLEQRNWKQGMEQRREAEEDKSKSLQQELMKRCQRSEEVGWSAPHGNVMLERDRRVRQEALQNYPEFIRVKESLRRTAVLDVANEAV</sequence>
<evidence type="ECO:0000256" key="8">
    <source>
        <dbReference type="ARBA" id="ARBA00022604"/>
    </source>
</evidence>
<evidence type="ECO:0000256" key="5">
    <source>
        <dbReference type="ARBA" id="ARBA00004529"/>
    </source>
</evidence>
<evidence type="ECO:0000256" key="19">
    <source>
        <dbReference type="ARBA" id="ARBA00034103"/>
    </source>
</evidence>
<dbReference type="GO" id="GO:0045202">
    <property type="term" value="C:synapse"/>
    <property type="evidence" value="ECO:0007669"/>
    <property type="project" value="UniProtKB-SubCell"/>
</dbReference>
<reference evidence="24" key="3">
    <citation type="submission" date="2025-09" db="UniProtKB">
        <authorList>
            <consortium name="Ensembl"/>
        </authorList>
    </citation>
    <scope>IDENTIFICATION</scope>
</reference>
<feature type="signal peptide" evidence="23">
    <location>
        <begin position="1"/>
        <end position="19"/>
    </location>
</feature>
<organism evidence="24 25">
    <name type="scientific">Esox lucius</name>
    <name type="common">Northern pike</name>
    <dbReference type="NCBI Taxonomy" id="8010"/>
    <lineage>
        <taxon>Eukaryota</taxon>
        <taxon>Metazoa</taxon>
        <taxon>Chordata</taxon>
        <taxon>Craniata</taxon>
        <taxon>Vertebrata</taxon>
        <taxon>Euteleostomi</taxon>
        <taxon>Actinopterygii</taxon>
        <taxon>Neopterygii</taxon>
        <taxon>Teleostei</taxon>
        <taxon>Protacanthopterygii</taxon>
        <taxon>Esociformes</taxon>
        <taxon>Esocidae</taxon>
        <taxon>Esox</taxon>
    </lineage>
</organism>
<dbReference type="GO" id="GO:0005886">
    <property type="term" value="C:plasma membrane"/>
    <property type="evidence" value="ECO:0007669"/>
    <property type="project" value="UniProtKB-SubCell"/>
</dbReference>
<keyword evidence="8" id="KW-0341">Growth regulation</keyword>
<evidence type="ECO:0000256" key="9">
    <source>
        <dbReference type="ARBA" id="ARBA00022949"/>
    </source>
</evidence>
<dbReference type="GeneTree" id="ENSGT00390000011228"/>
<keyword evidence="13" id="KW-0472">Membrane</keyword>
<evidence type="ECO:0000256" key="21">
    <source>
        <dbReference type="ARBA" id="ARBA00045129"/>
    </source>
</evidence>
<dbReference type="GO" id="GO:0030041">
    <property type="term" value="P:actin filament polymerization"/>
    <property type="evidence" value="ECO:0007669"/>
    <property type="project" value="TreeGrafter"/>
</dbReference>
<dbReference type="AlphaFoldDB" id="A0AAY5KB00"/>
<evidence type="ECO:0000256" key="23">
    <source>
        <dbReference type="SAM" id="SignalP"/>
    </source>
</evidence>
<dbReference type="InterPro" id="IPR009533">
    <property type="entry name" value="FAM107"/>
</dbReference>
<dbReference type="GO" id="GO:0051017">
    <property type="term" value="P:actin filament bundle assembly"/>
    <property type="evidence" value="ECO:0007669"/>
    <property type="project" value="TreeGrafter"/>
</dbReference>
<evidence type="ECO:0000256" key="6">
    <source>
        <dbReference type="ARBA" id="ARBA00022475"/>
    </source>
</evidence>
<keyword evidence="11" id="KW-0770">Synapse</keyword>
<dbReference type="GO" id="GO:0032956">
    <property type="term" value="P:regulation of actin cytoskeleton organization"/>
    <property type="evidence" value="ECO:0007669"/>
    <property type="project" value="TreeGrafter"/>
</dbReference>
<evidence type="ECO:0000256" key="15">
    <source>
        <dbReference type="ARBA" id="ARBA00023212"/>
    </source>
</evidence>
<comment type="function">
    <text evidence="21">Stress-inducible actin-binding protein that plays a role in synaptic and cognitive functions by modulating actin filamentous (F-actin) dynamics. Mediates polymerization of globular actin to F-actin. Also binds to, stabilizes and bundles F-actin. Involved in synaptic function by regulating neurite outgrowth in an actin-dependent manner and for the acquisition of hippocampus-dependent cognitive function, such as learning and long-term memory. Plays a role in the actin and microtubule cytoskeleton organization; negatively regulates focal adhesion (FA) assembly promoting malignant glial cell migration in an actin-, microtubule- and MAP1A-dependent manner. Also involved in neuroblastoma G1/S phase cell cycle progression and cell proliferation inhibition by stimulating ubiquitination of NF-kappa-B subunit RELA and NF-kappa-B degradation in a COMMD1- and actin-dependent manner. May play a role in tumor development.</text>
</comment>
<dbReference type="GO" id="GO:0005634">
    <property type="term" value="C:nucleus"/>
    <property type="evidence" value="ECO:0007669"/>
    <property type="project" value="UniProtKB-SubCell"/>
</dbReference>
<dbReference type="GO" id="GO:0001725">
    <property type="term" value="C:stress fiber"/>
    <property type="evidence" value="ECO:0007669"/>
    <property type="project" value="UniProtKB-SubCell"/>
</dbReference>
<evidence type="ECO:0000256" key="16">
    <source>
        <dbReference type="ARBA" id="ARBA00023242"/>
    </source>
</evidence>
<evidence type="ECO:0000313" key="24">
    <source>
        <dbReference type="Ensembl" id="ENSELUP00000085410.1"/>
    </source>
</evidence>
<dbReference type="Ensembl" id="ENSELUT00000111082.1">
    <property type="protein sequence ID" value="ENSELUP00000085410.1"/>
    <property type="gene ID" value="ENSELUG00000035487.1"/>
</dbReference>
<feature type="region of interest" description="Disordered" evidence="22">
    <location>
        <begin position="60"/>
        <end position="113"/>
    </location>
</feature>
<keyword evidence="7" id="KW-0963">Cytoplasm</keyword>
<keyword evidence="12" id="KW-0175">Coiled coil</keyword>
<evidence type="ECO:0000256" key="7">
    <source>
        <dbReference type="ARBA" id="ARBA00022490"/>
    </source>
</evidence>
<evidence type="ECO:0000313" key="25">
    <source>
        <dbReference type="Proteomes" id="UP000265140"/>
    </source>
</evidence>
<keyword evidence="17" id="KW-0966">Cell projection</keyword>
<name>A0AAY5KB00_ESOLU</name>
<dbReference type="Pfam" id="PF06625">
    <property type="entry name" value="DUF1151"/>
    <property type="match status" value="1"/>
</dbReference>
<keyword evidence="9" id="KW-0965">Cell junction</keyword>
<proteinExistence type="predicted"/>